<keyword evidence="2" id="KW-1185">Reference proteome</keyword>
<organism evidence="1 2">
    <name type="scientific">Cotesia congregata</name>
    <name type="common">Parasitoid wasp</name>
    <name type="synonym">Apanteles congregatus</name>
    <dbReference type="NCBI Taxonomy" id="51543"/>
    <lineage>
        <taxon>Eukaryota</taxon>
        <taxon>Metazoa</taxon>
        <taxon>Ecdysozoa</taxon>
        <taxon>Arthropoda</taxon>
        <taxon>Hexapoda</taxon>
        <taxon>Insecta</taxon>
        <taxon>Pterygota</taxon>
        <taxon>Neoptera</taxon>
        <taxon>Endopterygota</taxon>
        <taxon>Hymenoptera</taxon>
        <taxon>Apocrita</taxon>
        <taxon>Ichneumonoidea</taxon>
        <taxon>Braconidae</taxon>
        <taxon>Microgastrinae</taxon>
        <taxon>Cotesia</taxon>
    </lineage>
</organism>
<comment type="caution">
    <text evidence="1">The sequence shown here is derived from an EMBL/GenBank/DDBJ whole genome shotgun (WGS) entry which is preliminary data.</text>
</comment>
<dbReference type="EMBL" id="CAJNRD030001118">
    <property type="protein sequence ID" value="CAG5083000.1"/>
    <property type="molecule type" value="Genomic_DNA"/>
</dbReference>
<evidence type="ECO:0008006" key="3">
    <source>
        <dbReference type="Google" id="ProtNLM"/>
    </source>
</evidence>
<reference evidence="1" key="1">
    <citation type="submission" date="2021-04" db="EMBL/GenBank/DDBJ databases">
        <authorList>
            <person name="Chebbi M.A.C M."/>
        </authorList>
    </citation>
    <scope>NUCLEOTIDE SEQUENCE</scope>
</reference>
<dbReference type="AlphaFoldDB" id="A0A8J2H909"/>
<protein>
    <recommendedName>
        <fullName evidence="3">HAT C-terminal dimerisation domain-containing protein</fullName>
    </recommendedName>
</protein>
<sequence length="165" mass="19110">MNKLPRLLNSCEPQIIDNEWRRFHNFELPDDIKLDDPADIFWHKIFIYGDTEEVWSFKNLAKFFLNIISLPYGSADCERIFSKIGLIKCQVRKKLVTNTLNGLLLSSQRVNHNCIGYEPSKDEYSKMRTSLYTLTTSGNNDNSNNNNNMSVIVDDTLNVDLDDII</sequence>
<evidence type="ECO:0000313" key="2">
    <source>
        <dbReference type="Proteomes" id="UP000786811"/>
    </source>
</evidence>
<evidence type="ECO:0000313" key="1">
    <source>
        <dbReference type="EMBL" id="CAG5083000.1"/>
    </source>
</evidence>
<gene>
    <name evidence="1" type="ORF">HICCMSTLAB_LOCUS3704</name>
</gene>
<name>A0A8J2H909_COTCN</name>
<dbReference type="OrthoDB" id="6159421at2759"/>
<dbReference type="Proteomes" id="UP000786811">
    <property type="component" value="Unassembled WGS sequence"/>
</dbReference>
<proteinExistence type="predicted"/>
<accession>A0A8J2H909</accession>